<proteinExistence type="predicted"/>
<keyword evidence="1" id="KW-1133">Transmembrane helix</keyword>
<accession>A0A7E4UP30</accession>
<feature type="transmembrane region" description="Helical" evidence="1">
    <location>
        <begin position="30"/>
        <end position="51"/>
    </location>
</feature>
<keyword evidence="2" id="KW-1185">Reference proteome</keyword>
<evidence type="ECO:0000313" key="3">
    <source>
        <dbReference type="WBParaSite" id="Pan_g10757.t1"/>
    </source>
</evidence>
<sequence length="94" mass="11115">MSIDTEFEALDTELFILQTRLINIMSKTSWILSILSVICVIGWGIIGLLLLSQWETWNRWHHPLYTGKWLRQHVRQQAQTTVVQRIRNFVCCLC</sequence>
<organism evidence="2 3">
    <name type="scientific">Panagrellus redivivus</name>
    <name type="common">Microworm</name>
    <dbReference type="NCBI Taxonomy" id="6233"/>
    <lineage>
        <taxon>Eukaryota</taxon>
        <taxon>Metazoa</taxon>
        <taxon>Ecdysozoa</taxon>
        <taxon>Nematoda</taxon>
        <taxon>Chromadorea</taxon>
        <taxon>Rhabditida</taxon>
        <taxon>Tylenchina</taxon>
        <taxon>Panagrolaimomorpha</taxon>
        <taxon>Panagrolaimoidea</taxon>
        <taxon>Panagrolaimidae</taxon>
        <taxon>Panagrellus</taxon>
    </lineage>
</organism>
<name>A0A7E4UP30_PANRE</name>
<evidence type="ECO:0000256" key="1">
    <source>
        <dbReference type="SAM" id="Phobius"/>
    </source>
</evidence>
<reference evidence="2" key="1">
    <citation type="journal article" date="2013" name="Genetics">
        <title>The draft genome and transcriptome of Panagrellus redivivus are shaped by the harsh demands of a free-living lifestyle.</title>
        <authorList>
            <person name="Srinivasan J."/>
            <person name="Dillman A.R."/>
            <person name="Macchietto M.G."/>
            <person name="Heikkinen L."/>
            <person name="Lakso M."/>
            <person name="Fracchia K.M."/>
            <person name="Antoshechkin I."/>
            <person name="Mortazavi A."/>
            <person name="Wong G."/>
            <person name="Sternberg P.W."/>
        </authorList>
    </citation>
    <scope>NUCLEOTIDE SEQUENCE [LARGE SCALE GENOMIC DNA]</scope>
    <source>
        <strain evidence="2">MT8872</strain>
    </source>
</reference>
<dbReference type="WBParaSite" id="Pan_g10757.t1">
    <property type="protein sequence ID" value="Pan_g10757.t1"/>
    <property type="gene ID" value="Pan_g10757"/>
</dbReference>
<protein>
    <submittedName>
        <fullName evidence="3">Tryptophan-rich basic protein</fullName>
    </submittedName>
</protein>
<keyword evidence="1" id="KW-0812">Transmembrane</keyword>
<evidence type="ECO:0000313" key="2">
    <source>
        <dbReference type="Proteomes" id="UP000492821"/>
    </source>
</evidence>
<dbReference type="Proteomes" id="UP000492821">
    <property type="component" value="Unassembled WGS sequence"/>
</dbReference>
<keyword evidence="1" id="KW-0472">Membrane</keyword>
<dbReference type="AlphaFoldDB" id="A0A7E4UP30"/>
<reference evidence="3" key="2">
    <citation type="submission" date="2020-10" db="UniProtKB">
        <authorList>
            <consortium name="WormBaseParasite"/>
        </authorList>
    </citation>
    <scope>IDENTIFICATION</scope>
</reference>